<dbReference type="PANTHER" id="PTHR12741">
    <property type="entry name" value="LYST-INTERACTING PROTEIN LIP5 DOPAMINE RESPONSIVE PROTEIN DRG-1"/>
    <property type="match status" value="1"/>
</dbReference>
<evidence type="ECO:0000256" key="4">
    <source>
        <dbReference type="ARBA" id="ARBA00022475"/>
    </source>
</evidence>
<evidence type="ECO:0000256" key="11">
    <source>
        <dbReference type="ARBA" id="ARBA00023316"/>
    </source>
</evidence>
<dbReference type="GO" id="GO:0003843">
    <property type="term" value="F:1,3-beta-D-glucan synthase activity"/>
    <property type="evidence" value="ECO:0007669"/>
    <property type="project" value="UniProtKB-EC"/>
</dbReference>
<organism evidence="16 17">
    <name type="scientific">Clitoria ternatea</name>
    <name type="common">Butterfly pea</name>
    <dbReference type="NCBI Taxonomy" id="43366"/>
    <lineage>
        <taxon>Eukaryota</taxon>
        <taxon>Viridiplantae</taxon>
        <taxon>Streptophyta</taxon>
        <taxon>Embryophyta</taxon>
        <taxon>Tracheophyta</taxon>
        <taxon>Spermatophyta</taxon>
        <taxon>Magnoliopsida</taxon>
        <taxon>eudicotyledons</taxon>
        <taxon>Gunneridae</taxon>
        <taxon>Pentapetalae</taxon>
        <taxon>rosids</taxon>
        <taxon>fabids</taxon>
        <taxon>Fabales</taxon>
        <taxon>Fabaceae</taxon>
        <taxon>Papilionoideae</taxon>
        <taxon>50 kb inversion clade</taxon>
        <taxon>NPAAA clade</taxon>
        <taxon>indigoferoid/millettioid clade</taxon>
        <taxon>Phaseoleae</taxon>
        <taxon>Clitoria</taxon>
    </lineage>
</organism>
<dbReference type="EMBL" id="JAYKXN010000001">
    <property type="protein sequence ID" value="KAK7316953.1"/>
    <property type="molecule type" value="Genomic_DNA"/>
</dbReference>
<feature type="transmembrane region" description="Helical" evidence="14">
    <location>
        <begin position="1664"/>
        <end position="1683"/>
    </location>
</feature>
<comment type="caution">
    <text evidence="16">The sequence shown here is derived from an EMBL/GenBank/DDBJ whole genome shotgun (WGS) entry which is preliminary data.</text>
</comment>
<dbReference type="InterPro" id="IPR003440">
    <property type="entry name" value="Glyco_trans_48_dom"/>
</dbReference>
<dbReference type="PANTHER" id="PTHR12741:SF53">
    <property type="entry name" value="1,3-BETA-GLUCAN SYNTHASE"/>
    <property type="match status" value="1"/>
</dbReference>
<keyword evidence="6" id="KW-0808">Transferase</keyword>
<evidence type="ECO:0000256" key="5">
    <source>
        <dbReference type="ARBA" id="ARBA00022676"/>
    </source>
</evidence>
<dbReference type="SMART" id="SM01205">
    <property type="entry name" value="FKS1_dom1"/>
    <property type="match status" value="1"/>
</dbReference>
<evidence type="ECO:0000256" key="8">
    <source>
        <dbReference type="ARBA" id="ARBA00022960"/>
    </source>
</evidence>
<evidence type="ECO:0000256" key="13">
    <source>
        <dbReference type="ARBA" id="ARBA00047777"/>
    </source>
</evidence>
<evidence type="ECO:0000256" key="2">
    <source>
        <dbReference type="ARBA" id="ARBA00009040"/>
    </source>
</evidence>
<dbReference type="EC" id="2.4.1.34" evidence="3"/>
<evidence type="ECO:0000313" key="17">
    <source>
        <dbReference type="Proteomes" id="UP001359559"/>
    </source>
</evidence>
<dbReference type="GO" id="GO:0000148">
    <property type="term" value="C:1,3-beta-D-glucan synthase complex"/>
    <property type="evidence" value="ECO:0007669"/>
    <property type="project" value="InterPro"/>
</dbReference>
<dbReference type="InterPro" id="IPR058851">
    <property type="entry name" value="CALS1_helical"/>
</dbReference>
<evidence type="ECO:0000256" key="7">
    <source>
        <dbReference type="ARBA" id="ARBA00022692"/>
    </source>
</evidence>
<dbReference type="GO" id="GO:0005886">
    <property type="term" value="C:plasma membrane"/>
    <property type="evidence" value="ECO:0007669"/>
    <property type="project" value="UniProtKB-SubCell"/>
</dbReference>
<keyword evidence="10 14" id="KW-0472">Membrane</keyword>
<keyword evidence="5" id="KW-0328">Glycosyltransferase</keyword>
<protein>
    <recommendedName>
        <fullName evidence="12">1,3-beta-glucan synthase</fullName>
        <ecNumber evidence="3">2.4.1.34</ecNumber>
    </recommendedName>
    <alternativeName>
        <fullName evidence="12">1,3-beta-glucan synthase</fullName>
    </alternativeName>
</protein>
<proteinExistence type="inferred from homology"/>
<feature type="transmembrane region" description="Helical" evidence="14">
    <location>
        <begin position="1807"/>
        <end position="1825"/>
    </location>
</feature>
<evidence type="ECO:0000256" key="3">
    <source>
        <dbReference type="ARBA" id="ARBA00012589"/>
    </source>
</evidence>
<dbReference type="InterPro" id="IPR023175">
    <property type="entry name" value="Vta1/CALS_N_sf"/>
</dbReference>
<feature type="transmembrane region" description="Helical" evidence="14">
    <location>
        <begin position="483"/>
        <end position="502"/>
    </location>
</feature>
<keyword evidence="8" id="KW-0133">Cell shape</keyword>
<feature type="transmembrane region" description="Helical" evidence="14">
    <location>
        <begin position="1767"/>
        <end position="1787"/>
    </location>
</feature>
<dbReference type="InterPro" id="IPR026899">
    <property type="entry name" value="FKS1-like_dom1"/>
</dbReference>
<keyword evidence="4" id="KW-1003">Cell membrane</keyword>
<dbReference type="InterPro" id="IPR039431">
    <property type="entry name" value="Vta1/CALS_N"/>
</dbReference>
<dbReference type="GO" id="GO:0008360">
    <property type="term" value="P:regulation of cell shape"/>
    <property type="evidence" value="ECO:0007669"/>
    <property type="project" value="UniProtKB-KW"/>
</dbReference>
<comment type="similarity">
    <text evidence="2">Belongs to the glycosyltransferase 48 family.</text>
</comment>
<dbReference type="Pfam" id="PF04652">
    <property type="entry name" value="Vta1"/>
    <property type="match status" value="1"/>
</dbReference>
<feature type="transmembrane region" description="Helical" evidence="14">
    <location>
        <begin position="732"/>
        <end position="751"/>
    </location>
</feature>
<feature type="transmembrane region" description="Helical" evidence="14">
    <location>
        <begin position="1872"/>
        <end position="1892"/>
    </location>
</feature>
<keyword evidence="9 14" id="KW-1133">Transmembrane helix</keyword>
<feature type="transmembrane region" description="Helical" evidence="14">
    <location>
        <begin position="557"/>
        <end position="578"/>
    </location>
</feature>
<dbReference type="Gene3D" id="1.25.40.270">
    <property type="entry name" value="Vacuolar protein sorting-associated protein vta1"/>
    <property type="match status" value="1"/>
</dbReference>
<evidence type="ECO:0000256" key="12">
    <source>
        <dbReference type="ARBA" id="ARBA00032165"/>
    </source>
</evidence>
<feature type="transmembrane region" description="Helical" evidence="14">
    <location>
        <begin position="598"/>
        <end position="619"/>
    </location>
</feature>
<evidence type="ECO:0000256" key="9">
    <source>
        <dbReference type="ARBA" id="ARBA00022989"/>
    </source>
</evidence>
<comment type="subcellular location">
    <subcellularLocation>
        <location evidence="1">Cell membrane</location>
        <topology evidence="1">Multi-pass membrane protein</topology>
    </subcellularLocation>
</comment>
<name>A0AAN9Q2Y5_CLITE</name>
<keyword evidence="17" id="KW-1185">Reference proteome</keyword>
<evidence type="ECO:0000259" key="15">
    <source>
        <dbReference type="SMART" id="SM01205"/>
    </source>
</evidence>
<keyword evidence="11" id="KW-0961">Cell wall biogenesis/degradation</keyword>
<comment type="catalytic activity">
    <reaction evidence="13">
        <text>[(1-&gt;3)-beta-D-glucosyl](n) + UDP-alpha-D-glucose = [(1-&gt;3)-beta-D-glucosyl](n+1) + UDP + H(+)</text>
        <dbReference type="Rhea" id="RHEA:21476"/>
        <dbReference type="Rhea" id="RHEA-COMP:11146"/>
        <dbReference type="Rhea" id="RHEA-COMP:14303"/>
        <dbReference type="ChEBI" id="CHEBI:15378"/>
        <dbReference type="ChEBI" id="CHEBI:37671"/>
        <dbReference type="ChEBI" id="CHEBI:58223"/>
        <dbReference type="ChEBI" id="CHEBI:58885"/>
        <dbReference type="EC" id="2.4.1.34"/>
    </reaction>
</comment>
<dbReference type="GO" id="GO:0071555">
    <property type="term" value="P:cell wall organization"/>
    <property type="evidence" value="ECO:0007669"/>
    <property type="project" value="UniProtKB-KW"/>
</dbReference>
<keyword evidence="7 14" id="KW-0812">Transmembrane</keyword>
<dbReference type="Pfam" id="PF02364">
    <property type="entry name" value="Glucan_synthase"/>
    <property type="match status" value="1"/>
</dbReference>
<evidence type="ECO:0000256" key="10">
    <source>
        <dbReference type="ARBA" id="ARBA00023136"/>
    </source>
</evidence>
<gene>
    <name evidence="16" type="ORF">RJT34_00794</name>
</gene>
<evidence type="ECO:0000256" key="14">
    <source>
        <dbReference type="SAM" id="Phobius"/>
    </source>
</evidence>
<dbReference type="FunFam" id="1.25.40.270:FF:000002">
    <property type="entry name" value="callose synthase 3"/>
    <property type="match status" value="1"/>
</dbReference>
<feature type="domain" description="1,3-beta-glucan synthase component FKS1-like" evidence="15">
    <location>
        <begin position="320"/>
        <end position="436"/>
    </location>
</feature>
<sequence length="1923" mass="221683">MSSLEAAPQTLTRRGSRSAVMTTFSTEVFDNEVVPSSLASISPILRIANETESERPRVAYLCRFYAFEKAHRLDQSSSGRGVRQFKTLLLQRLERDNGPSLAARVKKTDAREIQAYYQQYYEHYVRALDQGEQADRAQLGKAYQTAGVLFEVLCAVNKTEKVEEVAPEIIASARDVQEKTEIYAPFNILPLDSAGASQPIMQLEEIKAAVSALWNTRGLNWPSAFEQHRQRTGDLDLLDWLRAMFGFQRDNVRNQREHLILLLANSHIRLHPKPELLNKLDDRAVDSVMNDLFKNYKTWCKFLGRKHSLRLPLGQQEIQQRKLLYMGLYLLIWGEASNVRFMPECLCYIFHNMAYELHGLLAGNVSIVTGENIKPSYGGDDEAFLRKVITPIYQVIQKEAEKSRNGTAPHSAWCNYDDLNEYFWSPDCFSLGWPMRDDGEFFRSTFNLTKGRKGVRRKPERTGKSNFIETRSFWNIFRSLDRLWTFYILGLQVMFIIAWEGISVMDIFQKDVLYKLSSIFITAAVLRLLQSILDLVLNFPGYHRWRFTNVLRNILKVIVSLFWVIVLPLFYVHSFHGAPKFLKKLLSFVDKTKGIPPLYMLAVAAYLLPNLLAAVLFLFPMLRRWIENSDWHIIRFLMWWSQPRIYVGRGMHESQFALLKYTLFWVILLACKFAFSFFVQIKPLIQPTKDIMSIRHVDFAWHEFFPEAQNNYGAVIALWTPVLMIYFMDTQIWYAIFSTMCGGVIGAFDRLGEIRTLTMLRSRFQSMPGAFNSYLVPTDKKKKKGFSFSKRFAEISTSRRSEAAKFAQLWNEIICSFREEDIISDRKGLKTKFLEMDLLMVPYSSDPGLKVIQWPPFLLASKIPVALDMAAQFRGKDSDLWKKICADEYMKCAVIECYESFKNILDALVVGEAEKRTISVINKEVENSISKNTLLTNFRMGFLPSLYKKFLELVEILKDADSSKRGAVVVLLQDMLEVFTRDMMVNEISELAELNHISKESGRQPFAGTDTKPAVLFPPLVTSQWEEQVRRLHLLLTVKESAIEVPTNLEARRRIAFFTNSLFMDMPRAPRVRKMLSFSVLTPYYSEETVYSKNDLEIENEDGVSIIYYLQKIYPDEWNNFLERIDCKKDSEVWEKDEHILQLRHWASLRGQTLCRTVRGMMYYRRAIKLQAFLDMANEKEILDGYKAVIVPSEEDKRSHRSLYASLEAVADMKFTYVATCQNYGNQKRSGDRRATDILNLMVNNPALRVAYIDEVEEREGAKVQKVYYSVLIKAVDNLDQEIFRIKLPGPAKLGEGKPENQNHAMIFTRGEALQTIDMNQDNYLEEALKMRNLLEEFNEDHGVRRPTILGVREHIFTGSVSSLAWFMSNQETSFVTIGQRVLARPLKVRFHYGHPDVFDRIFHITRGGMSKASRGINLSEDIFAGFNSTLRRGNITHHEYIQCGKGRDVGLNQISLFEAKVSCGNGEQILSRDIYRLGHRFDFFRMLSFYFTTVGFYISSMIVGLTCYAFLYGKLYLSLSGFEAAIIKLAKRKGDDALKAAMASQSLVQIGLLMTLPMVMEIGLERGFRTALGDFIIMQLQLAPVFFTFQLGTKMHYFGRTVLHGGAKYRATGRGFVVRHEKFAENYRLYSRSHFVKGIELTMLLICYKVYGSSTPDSTTYGLLTWSMWFLVCSWLFSPFLFNPSGFEWQKIVEDWDDWKKWINNRGGLGVPSNKSWESWWEEEQEHLQYTGLFGRICEVVLALRFIIYQYGIVYHLNVSRGDKSIMVYALSWLVIVVVMVILKIVSMGRKKFSADFQLMFRLLKLILFIGALVALSLMFTLLSLTVGDIFASLLAFLPTAWALLQIAQACKPIVKGIRMWGSVKVLARGYEYLMGVVIFAPVAILAWFPFVSEFQTRLLFNQAFSRGLQIQRILAGGKKNK</sequence>
<dbReference type="GO" id="GO:0006075">
    <property type="term" value="P:(1-&gt;3)-beta-D-glucan biosynthetic process"/>
    <property type="evidence" value="ECO:0007669"/>
    <property type="project" value="InterPro"/>
</dbReference>
<accession>A0AAN9Q2Y5</accession>
<evidence type="ECO:0000313" key="16">
    <source>
        <dbReference type="EMBL" id="KAK7316953.1"/>
    </source>
</evidence>
<reference evidence="16 17" key="1">
    <citation type="submission" date="2024-01" db="EMBL/GenBank/DDBJ databases">
        <title>The genomes of 5 underutilized Papilionoideae crops provide insights into root nodulation and disease resistance.</title>
        <authorList>
            <person name="Yuan L."/>
        </authorList>
    </citation>
    <scope>NUCLEOTIDE SEQUENCE [LARGE SCALE GENOMIC DNA]</scope>
    <source>
        <strain evidence="16">LY-2023</strain>
        <tissue evidence="16">Leaf</tissue>
    </source>
</reference>
<evidence type="ECO:0000256" key="6">
    <source>
        <dbReference type="ARBA" id="ARBA00022679"/>
    </source>
</evidence>
<dbReference type="Proteomes" id="UP001359559">
    <property type="component" value="Unassembled WGS sequence"/>
</dbReference>
<evidence type="ECO:0000256" key="1">
    <source>
        <dbReference type="ARBA" id="ARBA00004651"/>
    </source>
</evidence>
<dbReference type="Pfam" id="PF14288">
    <property type="entry name" value="FKS1_dom1"/>
    <property type="match status" value="1"/>
</dbReference>
<dbReference type="Pfam" id="PF25968">
    <property type="entry name" value="CALS1"/>
    <property type="match status" value="1"/>
</dbReference>
<feature type="transmembrane region" description="Helical" evidence="14">
    <location>
        <begin position="1490"/>
        <end position="1512"/>
    </location>
</feature>
<feature type="transmembrane region" description="Helical" evidence="14">
    <location>
        <begin position="1831"/>
        <end position="1851"/>
    </location>
</feature>
<feature type="transmembrane region" description="Helical" evidence="14">
    <location>
        <begin position="658"/>
        <end position="679"/>
    </location>
</feature>